<evidence type="ECO:0000313" key="2">
    <source>
        <dbReference type="Proteomes" id="UP001162501"/>
    </source>
</evidence>
<organism evidence="1 2">
    <name type="scientific">Rangifer tarandus platyrhynchus</name>
    <name type="common">Svalbard reindeer</name>
    <dbReference type="NCBI Taxonomy" id="3082113"/>
    <lineage>
        <taxon>Eukaryota</taxon>
        <taxon>Metazoa</taxon>
        <taxon>Chordata</taxon>
        <taxon>Craniata</taxon>
        <taxon>Vertebrata</taxon>
        <taxon>Euteleostomi</taxon>
        <taxon>Mammalia</taxon>
        <taxon>Eutheria</taxon>
        <taxon>Laurasiatheria</taxon>
        <taxon>Artiodactyla</taxon>
        <taxon>Ruminantia</taxon>
        <taxon>Pecora</taxon>
        <taxon>Cervidae</taxon>
        <taxon>Odocoileinae</taxon>
        <taxon>Rangifer</taxon>
    </lineage>
</organism>
<reference evidence="1" key="1">
    <citation type="submission" date="2023-05" db="EMBL/GenBank/DDBJ databases">
        <authorList>
            <consortium name="ELIXIR-Norway"/>
        </authorList>
    </citation>
    <scope>NUCLEOTIDE SEQUENCE</scope>
</reference>
<name>A0AC59YB88_RANTA</name>
<accession>A0AC59YB88</accession>
<reference evidence="1" key="2">
    <citation type="submission" date="2025-03" db="EMBL/GenBank/DDBJ databases">
        <authorList>
            <consortium name="ELIXIR-Norway"/>
            <consortium name="Elixir Norway"/>
        </authorList>
    </citation>
    <scope>NUCLEOTIDE SEQUENCE</scope>
</reference>
<dbReference type="Proteomes" id="UP001162501">
    <property type="component" value="Chromosome 12"/>
</dbReference>
<sequence>MPGSWASGTQVLAVPAGMATVCLHDSASSECSVDQPLLLCEFSPVHDDGERLFAPCPHPAHQEAHQSGGESKPHTSPEPLRSDHKPERALKTRFPRLKKVVGSTSRTSDIALEAQAFLRYGHKVVPLHGAQPEGFVVKFDGRANETPPACPQVALITCPKCPTRESRLYGYRADTAPLPNTIILLPGGNISNRTIIIQWLVEFITIVSHFASTVTEEIILL</sequence>
<gene>
    <name evidence="1" type="ORF">MRATA1EN22A_LOCUS3996</name>
</gene>
<dbReference type="EMBL" id="OX596096">
    <property type="protein sequence ID" value="CAM9543148.1"/>
    <property type="molecule type" value="Genomic_DNA"/>
</dbReference>
<protein>
    <submittedName>
        <fullName evidence="1">Uncharacterized protein</fullName>
    </submittedName>
</protein>
<evidence type="ECO:0000313" key="1">
    <source>
        <dbReference type="EMBL" id="CAM9543148.1"/>
    </source>
</evidence>
<proteinExistence type="predicted"/>